<feature type="domain" description="GST N-terminal" evidence="3">
    <location>
        <begin position="5"/>
        <end position="86"/>
    </location>
</feature>
<dbReference type="SFLD" id="SFLDS00019">
    <property type="entry name" value="Glutathione_Transferase_(cytos"/>
    <property type="match status" value="1"/>
</dbReference>
<evidence type="ECO:0000256" key="2">
    <source>
        <dbReference type="RuleBase" id="RU003494"/>
    </source>
</evidence>
<dbReference type="AlphaFoldDB" id="A0AA43U1J2"/>
<dbReference type="InterPro" id="IPR004045">
    <property type="entry name" value="Glutathione_S-Trfase_N"/>
</dbReference>
<evidence type="ECO:0000259" key="4">
    <source>
        <dbReference type="PROSITE" id="PS50405"/>
    </source>
</evidence>
<dbReference type="PANTHER" id="PTHR44051:SF23">
    <property type="entry name" value="GLUTATHIONE S-TRANSFERASE-LIKE PROTEIN TPCF"/>
    <property type="match status" value="1"/>
</dbReference>
<evidence type="ECO:0000313" key="6">
    <source>
        <dbReference type="Proteomes" id="UP001161017"/>
    </source>
</evidence>
<dbReference type="Pfam" id="PF02798">
    <property type="entry name" value="GST_N"/>
    <property type="match status" value="1"/>
</dbReference>
<dbReference type="InterPro" id="IPR036249">
    <property type="entry name" value="Thioredoxin-like_sf"/>
</dbReference>
<evidence type="ECO:0000259" key="3">
    <source>
        <dbReference type="PROSITE" id="PS50404"/>
    </source>
</evidence>
<dbReference type="EMBL" id="JAPUFD010000019">
    <property type="protein sequence ID" value="MDI1492542.1"/>
    <property type="molecule type" value="Genomic_DNA"/>
</dbReference>
<dbReference type="InterPro" id="IPR004046">
    <property type="entry name" value="GST_C"/>
</dbReference>
<dbReference type="Proteomes" id="UP001161017">
    <property type="component" value="Unassembled WGS sequence"/>
</dbReference>
<gene>
    <name evidence="5" type="primary">URE2</name>
    <name evidence="5" type="ORF">OHK93_003756</name>
</gene>
<dbReference type="CDD" id="cd03048">
    <property type="entry name" value="GST_N_Ure2p_like"/>
    <property type="match status" value="1"/>
</dbReference>
<dbReference type="PANTHER" id="PTHR44051">
    <property type="entry name" value="GLUTATHIONE S-TRANSFERASE-RELATED"/>
    <property type="match status" value="1"/>
</dbReference>
<dbReference type="InterPro" id="IPR010987">
    <property type="entry name" value="Glutathione-S-Trfase_C-like"/>
</dbReference>
<evidence type="ECO:0000313" key="5">
    <source>
        <dbReference type="EMBL" id="MDI1492542.1"/>
    </source>
</evidence>
<dbReference type="Gene3D" id="1.20.1050.130">
    <property type="match status" value="1"/>
</dbReference>
<sequence>MSTSMKPIKVWGEGGPNPPKVGFILEELALSYETVRVALSDVKGAEYVAINPNGRLPAIYDPNTDITLWESDAILEYIIERYDTDHKLSFAPGTPEYYYTKQWLFFQASGQGPYYGQVVWFIKYHPEPQPSALKRYVDEINRVTGVLEGQLARQKEKYGAAGDGPWLVGDKFSVADLAFIPWQAIVSSGFIGKEDFDPDRFGLVKEWLGKMMARETIKKVSIAPPRGE</sequence>
<dbReference type="SUPFAM" id="SSF47616">
    <property type="entry name" value="GST C-terminal domain-like"/>
    <property type="match status" value="1"/>
</dbReference>
<reference evidence="5" key="1">
    <citation type="journal article" date="2023" name="Genome Biol. Evol.">
        <title>First Whole Genome Sequence and Flow Cytometry Genome Size Data for the Lichen-Forming Fungus Ramalina farinacea (Ascomycota).</title>
        <authorList>
            <person name="Llewellyn T."/>
            <person name="Mian S."/>
            <person name="Hill R."/>
            <person name="Leitch I.J."/>
            <person name="Gaya E."/>
        </authorList>
    </citation>
    <scope>NUCLEOTIDE SEQUENCE</scope>
    <source>
        <strain evidence="5">LIQ254RAFAR</strain>
    </source>
</reference>
<comment type="similarity">
    <text evidence="1 2">Belongs to the GST superfamily.</text>
</comment>
<keyword evidence="5" id="KW-0808">Transferase</keyword>
<name>A0AA43U1J2_9LECA</name>
<dbReference type="PROSITE" id="PS50405">
    <property type="entry name" value="GST_CTER"/>
    <property type="match status" value="1"/>
</dbReference>
<feature type="domain" description="GST C-terminal" evidence="4">
    <location>
        <begin position="93"/>
        <end position="228"/>
    </location>
</feature>
<evidence type="ECO:0000256" key="1">
    <source>
        <dbReference type="ARBA" id="ARBA00007409"/>
    </source>
</evidence>
<dbReference type="GO" id="GO:0004364">
    <property type="term" value="F:glutathione transferase activity"/>
    <property type="evidence" value="ECO:0007669"/>
    <property type="project" value="UniProtKB-EC"/>
</dbReference>
<organism evidence="5 6">
    <name type="scientific">Ramalina farinacea</name>
    <dbReference type="NCBI Taxonomy" id="258253"/>
    <lineage>
        <taxon>Eukaryota</taxon>
        <taxon>Fungi</taxon>
        <taxon>Dikarya</taxon>
        <taxon>Ascomycota</taxon>
        <taxon>Pezizomycotina</taxon>
        <taxon>Lecanoromycetes</taxon>
        <taxon>OSLEUM clade</taxon>
        <taxon>Lecanoromycetidae</taxon>
        <taxon>Lecanorales</taxon>
        <taxon>Lecanorineae</taxon>
        <taxon>Ramalinaceae</taxon>
        <taxon>Ramalina</taxon>
    </lineage>
</organism>
<dbReference type="PROSITE" id="PS50404">
    <property type="entry name" value="GST_NTER"/>
    <property type="match status" value="1"/>
</dbReference>
<dbReference type="InterPro" id="IPR036282">
    <property type="entry name" value="Glutathione-S-Trfase_C_sf"/>
</dbReference>
<dbReference type="EC" id="2.5.1.18" evidence="5"/>
<keyword evidence="6" id="KW-1185">Reference proteome</keyword>
<dbReference type="SFLD" id="SFLDG00358">
    <property type="entry name" value="Main_(cytGST)"/>
    <property type="match status" value="1"/>
</dbReference>
<dbReference type="SUPFAM" id="SSF52833">
    <property type="entry name" value="Thioredoxin-like"/>
    <property type="match status" value="1"/>
</dbReference>
<protein>
    <submittedName>
        <fullName evidence="5">Glutathione S- transferase, nitrogen catabolite repression regulator</fullName>
        <ecNumber evidence="5">2.5.1.18</ecNumber>
    </submittedName>
</protein>
<proteinExistence type="inferred from homology"/>
<comment type="caution">
    <text evidence="5">The sequence shown here is derived from an EMBL/GenBank/DDBJ whole genome shotgun (WGS) entry which is preliminary data.</text>
</comment>
<dbReference type="Pfam" id="PF00043">
    <property type="entry name" value="GST_C"/>
    <property type="match status" value="1"/>
</dbReference>
<accession>A0AA43U1J2</accession>
<dbReference type="InterPro" id="IPR040079">
    <property type="entry name" value="Glutathione_S-Trfase"/>
</dbReference>